<dbReference type="InterPro" id="IPR027806">
    <property type="entry name" value="HARBI1_dom"/>
</dbReference>
<accession>A0ABR0UH82</accession>
<comment type="caution">
    <text evidence="4">The sequence shown here is derived from an EMBL/GenBank/DDBJ whole genome shotgun (WGS) entry which is preliminary data.</text>
</comment>
<dbReference type="Pfam" id="PF13359">
    <property type="entry name" value="DDE_Tnp_4"/>
    <property type="match status" value="1"/>
</dbReference>
<keyword evidence="5" id="KW-1185">Reference proteome</keyword>
<organism evidence="4 5">
    <name type="scientific">Rehmannia glutinosa</name>
    <name type="common">Chinese foxglove</name>
    <dbReference type="NCBI Taxonomy" id="99300"/>
    <lineage>
        <taxon>Eukaryota</taxon>
        <taxon>Viridiplantae</taxon>
        <taxon>Streptophyta</taxon>
        <taxon>Embryophyta</taxon>
        <taxon>Tracheophyta</taxon>
        <taxon>Spermatophyta</taxon>
        <taxon>Magnoliopsida</taxon>
        <taxon>eudicotyledons</taxon>
        <taxon>Gunneridae</taxon>
        <taxon>Pentapetalae</taxon>
        <taxon>asterids</taxon>
        <taxon>lamiids</taxon>
        <taxon>Lamiales</taxon>
        <taxon>Orobanchaceae</taxon>
        <taxon>Rehmannieae</taxon>
        <taxon>Rehmannia</taxon>
    </lineage>
</organism>
<proteinExistence type="predicted"/>
<sequence length="199" mass="23190">MTHSKARNVIERAFRLLKKRWAILRSQSFYDIKVQNRMIMACVLLHNFIRLELHIDPMEELLSDGDEDDHEDNENMEFIDNVEPSQFWTNWRASGKKSNGKKRKPVESLDPLCDFMKTFCRNTDVRLGDIAKQIGYEYDISVARKEVFGAIGNIQGLTLRDKLLVSKLLVKNTEDLELFFSLLEEARAEFARMKLACSL</sequence>
<gene>
    <name evidence="4" type="ORF">DH2020_044604</name>
</gene>
<evidence type="ECO:0000259" key="3">
    <source>
        <dbReference type="Pfam" id="PF13359"/>
    </source>
</evidence>
<evidence type="ECO:0000256" key="2">
    <source>
        <dbReference type="ARBA" id="ARBA00022723"/>
    </source>
</evidence>
<dbReference type="EMBL" id="JABTTQ020002862">
    <property type="protein sequence ID" value="KAK6121651.1"/>
    <property type="molecule type" value="Genomic_DNA"/>
</dbReference>
<comment type="cofactor">
    <cofactor evidence="1">
        <name>a divalent metal cation</name>
        <dbReference type="ChEBI" id="CHEBI:60240"/>
    </cofactor>
</comment>
<protein>
    <recommendedName>
        <fullName evidence="3">DDE Tnp4 domain-containing protein</fullName>
    </recommendedName>
</protein>
<keyword evidence="2" id="KW-0479">Metal-binding</keyword>
<reference evidence="4 5" key="1">
    <citation type="journal article" date="2021" name="Comput. Struct. Biotechnol. J.">
        <title>De novo genome assembly of the potent medicinal plant Rehmannia glutinosa using nanopore technology.</title>
        <authorList>
            <person name="Ma L."/>
            <person name="Dong C."/>
            <person name="Song C."/>
            <person name="Wang X."/>
            <person name="Zheng X."/>
            <person name="Niu Y."/>
            <person name="Chen S."/>
            <person name="Feng W."/>
        </authorList>
    </citation>
    <scope>NUCLEOTIDE SEQUENCE [LARGE SCALE GENOMIC DNA]</scope>
    <source>
        <strain evidence="4">DH-2019</strain>
    </source>
</reference>
<evidence type="ECO:0000256" key="1">
    <source>
        <dbReference type="ARBA" id="ARBA00001968"/>
    </source>
</evidence>
<evidence type="ECO:0000313" key="4">
    <source>
        <dbReference type="EMBL" id="KAK6121651.1"/>
    </source>
</evidence>
<name>A0ABR0UH82_REHGL</name>
<evidence type="ECO:0000313" key="5">
    <source>
        <dbReference type="Proteomes" id="UP001318860"/>
    </source>
</evidence>
<dbReference type="Proteomes" id="UP001318860">
    <property type="component" value="Unassembled WGS sequence"/>
</dbReference>
<feature type="domain" description="DDE Tnp4" evidence="3">
    <location>
        <begin position="3"/>
        <end position="47"/>
    </location>
</feature>